<gene>
    <name evidence="1" type="ORF">EPD60_09730</name>
</gene>
<comment type="caution">
    <text evidence="1">The sequence shown here is derived from an EMBL/GenBank/DDBJ whole genome shotgun (WGS) entry which is preliminary data.</text>
</comment>
<dbReference type="EMBL" id="SJZI01000042">
    <property type="protein sequence ID" value="TCJ14271.1"/>
    <property type="molecule type" value="Genomic_DNA"/>
</dbReference>
<dbReference type="AlphaFoldDB" id="A0A4R1BBA0"/>
<dbReference type="Proteomes" id="UP000295334">
    <property type="component" value="Unassembled WGS sequence"/>
</dbReference>
<evidence type="ECO:0008006" key="3">
    <source>
        <dbReference type="Google" id="ProtNLM"/>
    </source>
</evidence>
<sequence length="190" mass="21723">MKFWLLLALPLLALSCKGKEENTDESGTFPVLSFIKSQVRDVDTSLYAINKIVTFEGRSDTTPLHRSQFREEAAPFLALPDITTRKWRDDYTETKLYDETLKRVVLFYTAKDPEAPIQREQVLIDPDKGAGGEVSTIIVDLYEEKNGGSSHKNLMWDVNQQFQITESLPGPGGTERIRHTRVVWNDFSRQ</sequence>
<evidence type="ECO:0000313" key="1">
    <source>
        <dbReference type="EMBL" id="TCJ14271.1"/>
    </source>
</evidence>
<organism evidence="1 2">
    <name type="scientific">Flaviaesturariibacter flavus</name>
    <dbReference type="NCBI Taxonomy" id="2502780"/>
    <lineage>
        <taxon>Bacteria</taxon>
        <taxon>Pseudomonadati</taxon>
        <taxon>Bacteroidota</taxon>
        <taxon>Chitinophagia</taxon>
        <taxon>Chitinophagales</taxon>
        <taxon>Chitinophagaceae</taxon>
        <taxon>Flaviaestuariibacter</taxon>
    </lineage>
</organism>
<dbReference type="OrthoDB" id="670563at2"/>
<dbReference type="RefSeq" id="WP_131449235.1">
    <property type="nucleotide sequence ID" value="NZ_SJZI01000042.1"/>
</dbReference>
<keyword evidence="2" id="KW-1185">Reference proteome</keyword>
<accession>A0A4R1BBA0</accession>
<reference evidence="1 2" key="1">
    <citation type="submission" date="2019-03" db="EMBL/GenBank/DDBJ databases">
        <authorList>
            <person name="Kim M.K.M."/>
        </authorList>
    </citation>
    <scope>NUCLEOTIDE SEQUENCE [LARGE SCALE GENOMIC DNA]</scope>
    <source>
        <strain evidence="1 2">17J68-12</strain>
    </source>
</reference>
<evidence type="ECO:0000313" key="2">
    <source>
        <dbReference type="Proteomes" id="UP000295334"/>
    </source>
</evidence>
<dbReference type="PROSITE" id="PS51257">
    <property type="entry name" value="PROKAR_LIPOPROTEIN"/>
    <property type="match status" value="1"/>
</dbReference>
<proteinExistence type="predicted"/>
<protein>
    <recommendedName>
        <fullName evidence="3">Lipoprotein</fullName>
    </recommendedName>
</protein>
<name>A0A4R1BBA0_9BACT</name>